<organism evidence="4 5">
    <name type="scientific">Aliiroseovarius salicola</name>
    <dbReference type="NCBI Taxonomy" id="3009082"/>
    <lineage>
        <taxon>Bacteria</taxon>
        <taxon>Pseudomonadati</taxon>
        <taxon>Pseudomonadota</taxon>
        <taxon>Alphaproteobacteria</taxon>
        <taxon>Rhodobacterales</taxon>
        <taxon>Paracoccaceae</taxon>
        <taxon>Aliiroseovarius</taxon>
    </lineage>
</organism>
<dbReference type="InterPro" id="IPR011723">
    <property type="entry name" value="Znf/thioredoxin_put"/>
</dbReference>
<comment type="caution">
    <text evidence="4">The sequence shown here is derived from an EMBL/GenBank/DDBJ whole genome shotgun (WGS) entry which is preliminary data.</text>
</comment>
<evidence type="ECO:0000259" key="3">
    <source>
        <dbReference type="Pfam" id="PF13717"/>
    </source>
</evidence>
<dbReference type="EMBL" id="JAQIIO010000001">
    <property type="protein sequence ID" value="MDA5092683.1"/>
    <property type="molecule type" value="Genomic_DNA"/>
</dbReference>
<evidence type="ECO:0000313" key="4">
    <source>
        <dbReference type="EMBL" id="MDA5092683.1"/>
    </source>
</evidence>
<gene>
    <name evidence="4" type="ORF">O2N63_01085</name>
</gene>
<dbReference type="NCBIfam" id="TIGR02098">
    <property type="entry name" value="MJ0042_CXXC"/>
    <property type="match status" value="1"/>
</dbReference>
<keyword evidence="2" id="KW-1133">Transmembrane helix</keyword>
<protein>
    <submittedName>
        <fullName evidence="4">Zinc-ribbon domain-containing protein</fullName>
    </submittedName>
</protein>
<evidence type="ECO:0000256" key="1">
    <source>
        <dbReference type="SAM" id="MobiDB-lite"/>
    </source>
</evidence>
<sequence>MRLVCPNCGAQYEVDDRVMPAGGRDVQCSACGHAWFQKGAQSATEEEPPEQSSEQELHSSPPEPQSDVEDEQEQATSFDTLPTDDTEADENPLGANQRELDPDVKSILQEEAQRELDARHSEQEQIETQTEMGLDEFEQDDGQRQSIRERMARLRGTEDEFEAIEALPEGRGKDLLPDIEEINSTLDANSDPEPETDMAAEVPAVKKGSFRSGFLWVVLFALLALAVYTYAPTLAEKLPQIKAPLASYVEFVDQIRTQLNSAIESAIGKMRGMDEGNN</sequence>
<evidence type="ECO:0000313" key="5">
    <source>
        <dbReference type="Proteomes" id="UP001528040"/>
    </source>
</evidence>
<dbReference type="Pfam" id="PF13717">
    <property type="entry name" value="Zn_ribbon_4"/>
    <property type="match status" value="1"/>
</dbReference>
<feature type="domain" description="Zinc finger/thioredoxin putative" evidence="3">
    <location>
        <begin position="1"/>
        <end position="36"/>
    </location>
</feature>
<accession>A0ABT4VWR5</accession>
<keyword evidence="2" id="KW-0472">Membrane</keyword>
<keyword evidence="5" id="KW-1185">Reference proteome</keyword>
<dbReference type="RefSeq" id="WP_271052193.1">
    <property type="nucleotide sequence ID" value="NZ_JAQIIO010000001.1"/>
</dbReference>
<feature type="region of interest" description="Disordered" evidence="1">
    <location>
        <begin position="37"/>
        <end position="102"/>
    </location>
</feature>
<dbReference type="Proteomes" id="UP001528040">
    <property type="component" value="Unassembled WGS sequence"/>
</dbReference>
<evidence type="ECO:0000256" key="2">
    <source>
        <dbReference type="SAM" id="Phobius"/>
    </source>
</evidence>
<feature type="transmembrane region" description="Helical" evidence="2">
    <location>
        <begin position="213"/>
        <end position="231"/>
    </location>
</feature>
<proteinExistence type="predicted"/>
<reference evidence="4 5" key="1">
    <citation type="submission" date="2023-01" db="EMBL/GenBank/DDBJ databases">
        <authorList>
            <person name="Yoon J.-W."/>
        </authorList>
    </citation>
    <scope>NUCLEOTIDE SEQUENCE [LARGE SCALE GENOMIC DNA]</scope>
    <source>
        <strain evidence="4 5">KMU-50</strain>
    </source>
</reference>
<name>A0ABT4VWR5_9RHOB</name>
<feature type="compositionally biased region" description="Low complexity" evidence="1">
    <location>
        <begin position="50"/>
        <end position="60"/>
    </location>
</feature>
<keyword evidence="2" id="KW-0812">Transmembrane</keyword>